<dbReference type="HOGENOM" id="CLU_2835260_0_0_1"/>
<evidence type="ECO:0000313" key="2">
    <source>
        <dbReference type="Proteomes" id="UP000006038"/>
    </source>
</evidence>
<dbReference type="Proteomes" id="UP000006038">
    <property type="component" value="Chromosome 6"/>
</dbReference>
<dbReference type="AlphaFoldDB" id="J3MGV8"/>
<reference evidence="1" key="1">
    <citation type="journal article" date="2013" name="Nat. Commun.">
        <title>Whole-genome sequencing of Oryza brachyantha reveals mechanisms underlying Oryza genome evolution.</title>
        <authorList>
            <person name="Chen J."/>
            <person name="Huang Q."/>
            <person name="Gao D."/>
            <person name="Wang J."/>
            <person name="Lang Y."/>
            <person name="Liu T."/>
            <person name="Li B."/>
            <person name="Bai Z."/>
            <person name="Luis Goicoechea J."/>
            <person name="Liang C."/>
            <person name="Chen C."/>
            <person name="Zhang W."/>
            <person name="Sun S."/>
            <person name="Liao Y."/>
            <person name="Zhang X."/>
            <person name="Yang L."/>
            <person name="Song C."/>
            <person name="Wang M."/>
            <person name="Shi J."/>
            <person name="Liu G."/>
            <person name="Liu J."/>
            <person name="Zhou H."/>
            <person name="Zhou W."/>
            <person name="Yu Q."/>
            <person name="An N."/>
            <person name="Chen Y."/>
            <person name="Cai Q."/>
            <person name="Wang B."/>
            <person name="Liu B."/>
            <person name="Min J."/>
            <person name="Huang Y."/>
            <person name="Wu H."/>
            <person name="Li Z."/>
            <person name="Zhang Y."/>
            <person name="Yin Y."/>
            <person name="Song W."/>
            <person name="Jiang J."/>
            <person name="Jackson S.A."/>
            <person name="Wing R.A."/>
            <person name="Wang J."/>
            <person name="Chen M."/>
        </authorList>
    </citation>
    <scope>NUCLEOTIDE SEQUENCE [LARGE SCALE GENOMIC DNA]</scope>
    <source>
        <strain evidence="1">cv. IRGC 101232</strain>
    </source>
</reference>
<dbReference type="EnsemblPlants" id="OB06G32520.1">
    <property type="protein sequence ID" value="OB06G32520.1"/>
    <property type="gene ID" value="OB06G32520"/>
</dbReference>
<organism evidence="1">
    <name type="scientific">Oryza brachyantha</name>
    <name type="common">malo sina</name>
    <dbReference type="NCBI Taxonomy" id="4533"/>
    <lineage>
        <taxon>Eukaryota</taxon>
        <taxon>Viridiplantae</taxon>
        <taxon>Streptophyta</taxon>
        <taxon>Embryophyta</taxon>
        <taxon>Tracheophyta</taxon>
        <taxon>Spermatophyta</taxon>
        <taxon>Magnoliopsida</taxon>
        <taxon>Liliopsida</taxon>
        <taxon>Poales</taxon>
        <taxon>Poaceae</taxon>
        <taxon>BOP clade</taxon>
        <taxon>Oryzoideae</taxon>
        <taxon>Oryzeae</taxon>
        <taxon>Oryzinae</taxon>
        <taxon>Oryza</taxon>
    </lineage>
</organism>
<sequence>MNMVHRRHSEFLQVLTFFELGNYKETVVSEGLAVSDETIVSCRIDNDELIGNQRIVKSVLCNFLNY</sequence>
<keyword evidence="2" id="KW-1185">Reference proteome</keyword>
<name>J3MGV8_ORYBR</name>
<protein>
    <submittedName>
        <fullName evidence="1">Uncharacterized protein</fullName>
    </submittedName>
</protein>
<accession>J3MGV8</accession>
<proteinExistence type="predicted"/>
<dbReference type="Gramene" id="OB06G32520.1">
    <property type="protein sequence ID" value="OB06G32520.1"/>
    <property type="gene ID" value="OB06G32520"/>
</dbReference>
<reference evidence="1" key="2">
    <citation type="submission" date="2013-04" db="UniProtKB">
        <authorList>
            <consortium name="EnsemblPlants"/>
        </authorList>
    </citation>
    <scope>IDENTIFICATION</scope>
</reference>
<evidence type="ECO:0000313" key="1">
    <source>
        <dbReference type="EnsemblPlants" id="OB06G32520.1"/>
    </source>
</evidence>